<dbReference type="InParanoid" id="H2B0C3"/>
<accession>H2B0C3</accession>
<dbReference type="HOGENOM" id="CLU_940748_0_0_1"/>
<organism evidence="1 2">
    <name type="scientific">Kazachstania africana (strain ATCC 22294 / BCRC 22015 / CBS 2517 / CECT 1963 / NBRC 1671 / NRRL Y-8276)</name>
    <name type="common">Yeast</name>
    <name type="synonym">Kluyveromyces africanus</name>
    <dbReference type="NCBI Taxonomy" id="1071382"/>
    <lineage>
        <taxon>Eukaryota</taxon>
        <taxon>Fungi</taxon>
        <taxon>Dikarya</taxon>
        <taxon>Ascomycota</taxon>
        <taxon>Saccharomycotina</taxon>
        <taxon>Saccharomycetes</taxon>
        <taxon>Saccharomycetales</taxon>
        <taxon>Saccharomycetaceae</taxon>
        <taxon>Kazachstania</taxon>
    </lineage>
</organism>
<protein>
    <submittedName>
        <fullName evidence="1">Uncharacterized protein</fullName>
    </submittedName>
</protein>
<dbReference type="OrthoDB" id="4037229at2759"/>
<reference evidence="1 2" key="1">
    <citation type="journal article" date="2011" name="Proc. Natl. Acad. Sci. U.S.A.">
        <title>Evolutionary erosion of yeast sex chromosomes by mating-type switching accidents.</title>
        <authorList>
            <person name="Gordon J.L."/>
            <person name="Armisen D."/>
            <person name="Proux-Wera E."/>
            <person name="Oheigeartaigh S.S."/>
            <person name="Byrne K.P."/>
            <person name="Wolfe K.H."/>
        </authorList>
    </citation>
    <scope>NUCLEOTIDE SEQUENCE [LARGE SCALE GENOMIC DNA]</scope>
    <source>
        <strain evidence="2">ATCC 22294 / BCRC 22015 / CBS 2517 / CECT 1963 / NBRC 1671 / NRRL Y-8276</strain>
    </source>
</reference>
<sequence>MIKKNDFVFTIISWYLVATALQFSTVAGGSPGVIFIKGDQLEKSSTTYWSFNGTSEAIPATYPTAMDYWESLYSKQLSTNSSHYTLVDTCAYRYCQLVTLDIINGTIKNYQVKTQNYFKNMTGKTFSSTYIKHYKENDFLQLTHEKYGLNWKFFPQYCKQAISNTISVIRNIVETLLVILQNRMYFSVDYILIDLFPSWTIFVSPLSTGSDHHIDNILVDKIKCAVRIALESVHNSGITGFSLHIDHDDMYNMDIRIMSNTSGGIYNPWAMPCAEIGDDWTWTSSCW</sequence>
<dbReference type="KEGG" id="kaf:KAFR_0I02940"/>
<evidence type="ECO:0000313" key="1">
    <source>
        <dbReference type="EMBL" id="CCF60073.1"/>
    </source>
</evidence>
<dbReference type="AlphaFoldDB" id="H2B0C3"/>
<dbReference type="EMBL" id="HE650829">
    <property type="protein sequence ID" value="CCF60073.1"/>
    <property type="molecule type" value="Genomic_DNA"/>
</dbReference>
<evidence type="ECO:0000313" key="2">
    <source>
        <dbReference type="Proteomes" id="UP000005220"/>
    </source>
</evidence>
<proteinExistence type="predicted"/>
<dbReference type="FunCoup" id="H2B0C3">
    <property type="interactions" value="16"/>
</dbReference>
<dbReference type="GeneID" id="13883708"/>
<dbReference type="Proteomes" id="UP000005220">
    <property type="component" value="Chromosome 9"/>
</dbReference>
<gene>
    <name evidence="1" type="primary">KAFR0I02940</name>
    <name evidence="1" type="ORF">KAFR_0I02940</name>
</gene>
<name>H2B0C3_KAZAF</name>
<dbReference type="eggNOG" id="ENOG502SBPD">
    <property type="taxonomic scope" value="Eukaryota"/>
</dbReference>
<keyword evidence="2" id="KW-1185">Reference proteome</keyword>
<dbReference type="RefSeq" id="XP_003959208.1">
    <property type="nucleotide sequence ID" value="XM_003959159.1"/>
</dbReference>